<proteinExistence type="inferred from homology"/>
<feature type="compositionally biased region" description="Basic and acidic residues" evidence="5">
    <location>
        <begin position="84"/>
        <end position="95"/>
    </location>
</feature>
<feature type="region of interest" description="Disordered" evidence="5">
    <location>
        <begin position="148"/>
        <end position="168"/>
    </location>
</feature>
<dbReference type="Gene3D" id="1.10.10.1410">
    <property type="match status" value="1"/>
</dbReference>
<evidence type="ECO:0000256" key="1">
    <source>
        <dbReference type="ARBA" id="ARBA00003362"/>
    </source>
</evidence>
<comment type="similarity">
    <text evidence="2">Belongs to the eukaryotic ribosomal protein P1/P2 family.</text>
</comment>
<keyword evidence="7" id="KW-1185">Reference proteome</keyword>
<dbReference type="OrthoDB" id="9634620at2759"/>
<feature type="non-terminal residue" evidence="6">
    <location>
        <position position="168"/>
    </location>
</feature>
<dbReference type="EMBL" id="LZPO01097589">
    <property type="protein sequence ID" value="OBS63960.1"/>
    <property type="molecule type" value="Genomic_DNA"/>
</dbReference>
<feature type="region of interest" description="Disordered" evidence="5">
    <location>
        <begin position="64"/>
        <end position="111"/>
    </location>
</feature>
<evidence type="ECO:0000256" key="3">
    <source>
        <dbReference type="ARBA" id="ARBA00022980"/>
    </source>
</evidence>
<reference evidence="6 7" key="1">
    <citation type="submission" date="2016-06" db="EMBL/GenBank/DDBJ databases">
        <title>The Draft Genome Sequence and Annotation of the Desert Woodrat Neotoma lepida.</title>
        <authorList>
            <person name="Campbell M."/>
            <person name="Oakeson K.F."/>
            <person name="Yandell M."/>
            <person name="Halpert J.R."/>
            <person name="Dearing D."/>
        </authorList>
    </citation>
    <scope>NUCLEOTIDE SEQUENCE [LARGE SCALE GENOMIC DNA]</scope>
    <source>
        <strain evidence="6">417</strain>
        <tissue evidence="6">Liver</tissue>
    </source>
</reference>
<sequence>AAKVLGSSEEAKAALGTVRPAVCTLASVSELACIYSALILHDDEALANVNIGSLICNVGAGGSAPAAGAEPAGGPAPSTAAAPAEEKKVEAKKEESEESDDDMGFGQASKGIQLHRQEGWEGRAVDAESGRHSAFVLRLPPLQHTLTNRIEQRRSTHTAAYQPNDHIE</sequence>
<name>A0A1A6GDX9_NEOLE</name>
<dbReference type="Pfam" id="PF00428">
    <property type="entry name" value="Ribosomal_60s"/>
    <property type="match status" value="1"/>
</dbReference>
<dbReference type="InterPro" id="IPR038716">
    <property type="entry name" value="P1/P2_N_sf"/>
</dbReference>
<evidence type="ECO:0000256" key="2">
    <source>
        <dbReference type="ARBA" id="ARBA00005436"/>
    </source>
</evidence>
<dbReference type="GO" id="GO:0043021">
    <property type="term" value="F:ribonucleoprotein complex binding"/>
    <property type="evidence" value="ECO:0007669"/>
    <property type="project" value="TreeGrafter"/>
</dbReference>
<evidence type="ECO:0000313" key="7">
    <source>
        <dbReference type="Proteomes" id="UP000092124"/>
    </source>
</evidence>
<evidence type="ECO:0000256" key="5">
    <source>
        <dbReference type="SAM" id="MobiDB-lite"/>
    </source>
</evidence>
<feature type="compositionally biased region" description="Low complexity" evidence="5">
    <location>
        <begin position="64"/>
        <end position="83"/>
    </location>
</feature>
<accession>A0A1A6GDX9</accession>
<comment type="caution">
    <text evidence="6">The sequence shown here is derived from an EMBL/GenBank/DDBJ whole genome shotgun (WGS) entry which is preliminary data.</text>
</comment>
<dbReference type="PANTHER" id="PTHR45696:SF10">
    <property type="entry name" value="LARGE RIBOSOMAL SUBUNIT PROTEIN P1"/>
    <property type="match status" value="1"/>
</dbReference>
<comment type="function">
    <text evidence="1">Plays an important role in the elongation step of protein synthesis.</text>
</comment>
<dbReference type="GO" id="GO:0030295">
    <property type="term" value="F:protein kinase activator activity"/>
    <property type="evidence" value="ECO:0007669"/>
    <property type="project" value="TreeGrafter"/>
</dbReference>
<evidence type="ECO:0008006" key="8">
    <source>
        <dbReference type="Google" id="ProtNLM"/>
    </source>
</evidence>
<dbReference type="Proteomes" id="UP000092124">
    <property type="component" value="Unassembled WGS sequence"/>
</dbReference>
<dbReference type="GO" id="GO:0022625">
    <property type="term" value="C:cytosolic large ribosomal subunit"/>
    <property type="evidence" value="ECO:0007669"/>
    <property type="project" value="TreeGrafter"/>
</dbReference>
<keyword evidence="4" id="KW-0687">Ribonucleoprotein</keyword>
<dbReference type="GO" id="GO:0003735">
    <property type="term" value="F:structural constituent of ribosome"/>
    <property type="evidence" value="ECO:0007669"/>
    <property type="project" value="TreeGrafter"/>
</dbReference>
<organism evidence="6 7">
    <name type="scientific">Neotoma lepida</name>
    <name type="common">Desert woodrat</name>
    <dbReference type="NCBI Taxonomy" id="56216"/>
    <lineage>
        <taxon>Eukaryota</taxon>
        <taxon>Metazoa</taxon>
        <taxon>Chordata</taxon>
        <taxon>Craniata</taxon>
        <taxon>Vertebrata</taxon>
        <taxon>Euteleostomi</taxon>
        <taxon>Mammalia</taxon>
        <taxon>Eutheria</taxon>
        <taxon>Euarchontoglires</taxon>
        <taxon>Glires</taxon>
        <taxon>Rodentia</taxon>
        <taxon>Myomorpha</taxon>
        <taxon>Muroidea</taxon>
        <taxon>Cricetidae</taxon>
        <taxon>Neotominae</taxon>
        <taxon>Neotoma</taxon>
    </lineage>
</organism>
<dbReference type="PANTHER" id="PTHR45696">
    <property type="entry name" value="60S ACIDIC RIBOSOMAL PROTEIN P1"/>
    <property type="match status" value="1"/>
</dbReference>
<dbReference type="STRING" id="56216.A0A1A6GDX9"/>
<gene>
    <name evidence="6" type="ORF">A6R68_07501</name>
</gene>
<evidence type="ECO:0000313" key="6">
    <source>
        <dbReference type="EMBL" id="OBS63960.1"/>
    </source>
</evidence>
<dbReference type="AlphaFoldDB" id="A0A1A6GDX9"/>
<dbReference type="GO" id="GO:0002181">
    <property type="term" value="P:cytoplasmic translation"/>
    <property type="evidence" value="ECO:0007669"/>
    <property type="project" value="TreeGrafter"/>
</dbReference>
<keyword evidence="3" id="KW-0689">Ribosomal protein</keyword>
<protein>
    <recommendedName>
        <fullName evidence="8">60S acidic ribosomal protein P1</fullName>
    </recommendedName>
</protein>
<feature type="non-terminal residue" evidence="6">
    <location>
        <position position="1"/>
    </location>
</feature>
<evidence type="ECO:0000256" key="4">
    <source>
        <dbReference type="ARBA" id="ARBA00023274"/>
    </source>
</evidence>